<name>A0A9P6RMU5_9FUNG</name>
<dbReference type="OrthoDB" id="2407881at2759"/>
<reference evidence="2" key="1">
    <citation type="journal article" date="2020" name="Fungal Divers.">
        <title>Resolving the Mortierellaceae phylogeny through synthesis of multi-gene phylogenetics and phylogenomics.</title>
        <authorList>
            <person name="Vandepol N."/>
            <person name="Liber J."/>
            <person name="Desiro A."/>
            <person name="Na H."/>
            <person name="Kennedy M."/>
            <person name="Barry K."/>
            <person name="Grigoriev I.V."/>
            <person name="Miller A.N."/>
            <person name="O'Donnell K."/>
            <person name="Stajich J.E."/>
            <person name="Bonito G."/>
        </authorList>
    </citation>
    <scope>NUCLEOTIDE SEQUENCE</scope>
    <source>
        <strain evidence="2">NVP60</strain>
    </source>
</reference>
<dbReference type="SUPFAM" id="SSF52047">
    <property type="entry name" value="RNI-like"/>
    <property type="match status" value="1"/>
</dbReference>
<protein>
    <submittedName>
        <fullName evidence="2">Uncharacterized protein</fullName>
    </submittedName>
</protein>
<feature type="region of interest" description="Disordered" evidence="1">
    <location>
        <begin position="53"/>
        <end position="94"/>
    </location>
</feature>
<feature type="compositionally biased region" description="Acidic residues" evidence="1">
    <location>
        <begin position="56"/>
        <end position="69"/>
    </location>
</feature>
<comment type="caution">
    <text evidence="2">The sequence shown here is derived from an EMBL/GenBank/DDBJ whole genome shotgun (WGS) entry which is preliminary data.</text>
</comment>
<proteinExistence type="predicted"/>
<evidence type="ECO:0000256" key="1">
    <source>
        <dbReference type="SAM" id="MobiDB-lite"/>
    </source>
</evidence>
<gene>
    <name evidence="2" type="ORF">BGZ97_005814</name>
</gene>
<dbReference type="InterPro" id="IPR032675">
    <property type="entry name" value="LRR_dom_sf"/>
</dbReference>
<accession>A0A9P6RMU5</accession>
<evidence type="ECO:0000313" key="3">
    <source>
        <dbReference type="Proteomes" id="UP000823405"/>
    </source>
</evidence>
<evidence type="ECO:0000313" key="2">
    <source>
        <dbReference type="EMBL" id="KAG0322570.1"/>
    </source>
</evidence>
<dbReference type="Gene3D" id="3.80.10.10">
    <property type="entry name" value="Ribonuclease Inhibitor"/>
    <property type="match status" value="1"/>
</dbReference>
<keyword evidence="3" id="KW-1185">Reference proteome</keyword>
<organism evidence="2 3">
    <name type="scientific">Linnemannia gamsii</name>
    <dbReference type="NCBI Taxonomy" id="64522"/>
    <lineage>
        <taxon>Eukaryota</taxon>
        <taxon>Fungi</taxon>
        <taxon>Fungi incertae sedis</taxon>
        <taxon>Mucoromycota</taxon>
        <taxon>Mortierellomycotina</taxon>
        <taxon>Mortierellomycetes</taxon>
        <taxon>Mortierellales</taxon>
        <taxon>Mortierellaceae</taxon>
        <taxon>Linnemannia</taxon>
    </lineage>
</organism>
<dbReference type="AlphaFoldDB" id="A0A9P6RMU5"/>
<sequence>MDKVPDEVIRRYCHHFRILSITQSTQWPPRYFDFSVFHCTNLLELDIFLDDGGPVEQEDTDDEEEDTDDDQKIDFGEAGSSSEGGLVTGGAGRGGAESVPSSYAKRLLGSNPQLQCLSWSRPYDYTTALDVEDFVQFTGLQSLRLTLWDCSDGRLGMILKGVAESLKELCVDRVGGIEAGNFSSPLTIPTASQLSHEESRYDVDTVRTDKWTLPRLELLELCARKPNNEYISELIKRCPKLKEVVFCVSYGRWDFNCLAASLGGHCPDIESLLVAPDITRQEAEALIRHCSPSQPQLRKIRMTIDGLNELGLVSAILRHASTLEEVEIYRTQFEKNGHLYIRLLVACTRLKRFKLRSEMRQFDAHILELLRLEAWGCRETLQEMKLDLGFFLGRWTPAERRKEVRLICAVGGWKEVGVKEEKEKEEEKEEEEVGGDDVGHDIEPFDMAKLRQMFELVELLELRQLQTLGLDDLRFQRIRPIF</sequence>
<dbReference type="EMBL" id="JAAAIN010000026">
    <property type="protein sequence ID" value="KAG0322570.1"/>
    <property type="molecule type" value="Genomic_DNA"/>
</dbReference>
<dbReference type="Proteomes" id="UP000823405">
    <property type="component" value="Unassembled WGS sequence"/>
</dbReference>